<sequence length="514" mass="58292">MHRVFYVAELVELMVEAAVDRDTTYIQDHGHLAPLHPLPRASFAAITSLALTCKLFREPCLNAMWHTQISLVPLFRSVGAVMEYEREYILRRPLHEDYSALLFYSSRIRVLDLTSRLWTKIFIDQPIIEKTLAGLHSRSLFPSLHTFRWGADSESEHASEATLTLRNSGGGIVDFESSAANVLPAHCLQALYTCCPNIQRLCMAIRVPAGDNFQRSLEPYWGELGSILCAKLELRNLRLVLGHDRLNELWHLITDLPRLETLGISAFTVDRASSRISSPQQTTCPLLKEIHVQTPTIHTATLIFQRTMFPSLQTLSLTFDTSHISIENTYNANPVDFARADYIRGDALRPLLRFGLTSFHLGGRWSWDLDDAILAEMAQAWPRISLLSLDTSRYWKEPRGITLRGLESLLRQCPELEEFCAVIDSTPPATISPDVSPNGLMTRLDFGYSPIERDHIGAVAELLFRWFPNILLIETYNHDDLPGPEGAIVREQDSEQRSRWFDVEDLVLKMARGG</sequence>
<reference evidence="1" key="1">
    <citation type="journal article" date="2021" name="New Phytol.">
        <title>Evolutionary innovations through gain and loss of genes in the ectomycorrhizal Boletales.</title>
        <authorList>
            <person name="Wu G."/>
            <person name="Miyauchi S."/>
            <person name="Morin E."/>
            <person name="Kuo A."/>
            <person name="Drula E."/>
            <person name="Varga T."/>
            <person name="Kohler A."/>
            <person name="Feng B."/>
            <person name="Cao Y."/>
            <person name="Lipzen A."/>
            <person name="Daum C."/>
            <person name="Hundley H."/>
            <person name="Pangilinan J."/>
            <person name="Johnson J."/>
            <person name="Barry K."/>
            <person name="LaButti K."/>
            <person name="Ng V."/>
            <person name="Ahrendt S."/>
            <person name="Min B."/>
            <person name="Choi I.G."/>
            <person name="Park H."/>
            <person name="Plett J.M."/>
            <person name="Magnuson J."/>
            <person name="Spatafora J.W."/>
            <person name="Nagy L.G."/>
            <person name="Henrissat B."/>
            <person name="Grigoriev I.V."/>
            <person name="Yang Z.L."/>
            <person name="Xu J."/>
            <person name="Martin F.M."/>
        </authorList>
    </citation>
    <scope>NUCLEOTIDE SEQUENCE</scope>
    <source>
        <strain evidence="1">KKN 215</strain>
    </source>
</reference>
<dbReference type="OrthoDB" id="3255541at2759"/>
<dbReference type="AlphaFoldDB" id="A0A8K0UR71"/>
<dbReference type="Proteomes" id="UP000813824">
    <property type="component" value="Unassembled WGS sequence"/>
</dbReference>
<dbReference type="SUPFAM" id="SSF52047">
    <property type="entry name" value="RNI-like"/>
    <property type="match status" value="1"/>
</dbReference>
<accession>A0A8K0UR71</accession>
<keyword evidence="2" id="KW-1185">Reference proteome</keyword>
<proteinExistence type="predicted"/>
<evidence type="ECO:0000313" key="2">
    <source>
        <dbReference type="Proteomes" id="UP000813824"/>
    </source>
</evidence>
<evidence type="ECO:0000313" key="1">
    <source>
        <dbReference type="EMBL" id="KAH8101432.1"/>
    </source>
</evidence>
<dbReference type="EMBL" id="JAEVFJ010000012">
    <property type="protein sequence ID" value="KAH8101432.1"/>
    <property type="molecule type" value="Genomic_DNA"/>
</dbReference>
<dbReference type="InterPro" id="IPR032675">
    <property type="entry name" value="LRR_dom_sf"/>
</dbReference>
<name>A0A8K0UR71_9AGAR</name>
<protein>
    <recommendedName>
        <fullName evidence="3">F-box domain-containing protein</fullName>
    </recommendedName>
</protein>
<dbReference type="Gene3D" id="3.80.10.10">
    <property type="entry name" value="Ribonuclease Inhibitor"/>
    <property type="match status" value="1"/>
</dbReference>
<evidence type="ECO:0008006" key="3">
    <source>
        <dbReference type="Google" id="ProtNLM"/>
    </source>
</evidence>
<gene>
    <name evidence="1" type="ORF">BXZ70DRAFT_1064014</name>
</gene>
<comment type="caution">
    <text evidence="1">The sequence shown here is derived from an EMBL/GenBank/DDBJ whole genome shotgun (WGS) entry which is preliminary data.</text>
</comment>
<organism evidence="1 2">
    <name type="scientific">Cristinia sonorae</name>
    <dbReference type="NCBI Taxonomy" id="1940300"/>
    <lineage>
        <taxon>Eukaryota</taxon>
        <taxon>Fungi</taxon>
        <taxon>Dikarya</taxon>
        <taxon>Basidiomycota</taxon>
        <taxon>Agaricomycotina</taxon>
        <taxon>Agaricomycetes</taxon>
        <taxon>Agaricomycetidae</taxon>
        <taxon>Agaricales</taxon>
        <taxon>Pleurotineae</taxon>
        <taxon>Stephanosporaceae</taxon>
        <taxon>Cristinia</taxon>
    </lineage>
</organism>